<comment type="caution">
    <text evidence="9">The sequence shown here is derived from an EMBL/GenBank/DDBJ whole genome shotgun (WGS) entry which is preliminary data.</text>
</comment>
<dbReference type="AlphaFoldDB" id="A0A081D6M0"/>
<keyword evidence="3 8" id="KW-0479">Metal-binding</keyword>
<dbReference type="SUPFAM" id="SSF51395">
    <property type="entry name" value="FMN-linked oxidoreductases"/>
    <property type="match status" value="1"/>
</dbReference>
<dbReference type="InterPro" id="IPR008205">
    <property type="entry name" value="GGGP_HepGP_synthase"/>
</dbReference>
<organism evidence="9 10">
    <name type="scientific">Nonlabens ulvanivorans</name>
    <name type="common">Persicivirga ulvanivorans</name>
    <dbReference type="NCBI Taxonomy" id="906888"/>
    <lineage>
        <taxon>Bacteria</taxon>
        <taxon>Pseudomonadati</taxon>
        <taxon>Bacteroidota</taxon>
        <taxon>Flavobacteriia</taxon>
        <taxon>Flavobacteriales</taxon>
        <taxon>Flavobacteriaceae</taxon>
        <taxon>Nonlabens</taxon>
    </lineage>
</organism>
<evidence type="ECO:0000313" key="9">
    <source>
        <dbReference type="EMBL" id="GAK74566.1"/>
    </source>
</evidence>
<feature type="binding site" evidence="8">
    <location>
        <begin position="179"/>
        <end position="185"/>
    </location>
    <ligand>
        <name>sn-glycerol 1-phosphate</name>
        <dbReference type="ChEBI" id="CHEBI:57685"/>
    </ligand>
</feature>
<evidence type="ECO:0000313" key="10">
    <source>
        <dbReference type="Proteomes" id="UP000028980"/>
    </source>
</evidence>
<keyword evidence="5 8" id="KW-0443">Lipid metabolism</keyword>
<comment type="function">
    <text evidence="8">Prenyltransferase that catalyzes the transfer of the geranylgeranyl moiety of geranylgeranyl diphosphate (GGPP) to the C3 hydroxyl of sn-glycerol-1-phosphate (G1P).</text>
</comment>
<comment type="catalytic activity">
    <reaction evidence="8">
        <text>sn-glycerol 1-phosphate + (2E,6E,10E)-geranylgeranyl diphosphate = sn-3-O-(geranylgeranyl)glycerol 1-phosphate + diphosphate</text>
        <dbReference type="Rhea" id="RHEA:23404"/>
        <dbReference type="ChEBI" id="CHEBI:33019"/>
        <dbReference type="ChEBI" id="CHEBI:57677"/>
        <dbReference type="ChEBI" id="CHEBI:57685"/>
        <dbReference type="ChEBI" id="CHEBI:58756"/>
        <dbReference type="EC" id="2.5.1.41"/>
    </reaction>
</comment>
<dbReference type="NCBIfam" id="TIGR01768">
    <property type="entry name" value="GGGP-family"/>
    <property type="match status" value="1"/>
</dbReference>
<protein>
    <recommendedName>
        <fullName evidence="8">Geranylgeranylglyceryl phosphate synthase</fullName>
        <shortName evidence="8">GGGP synthase</shortName>
        <shortName evidence="8">GGGPS</shortName>
        <ecNumber evidence="8">2.5.1.41</ecNumber>
    </recommendedName>
    <alternativeName>
        <fullName evidence="8">(S)-3-O-geranylgeranylglyceryl phosphate synthase</fullName>
    </alternativeName>
    <alternativeName>
        <fullName evidence="8">Phosphoglycerol geranylgeranyltransferase</fullName>
    </alternativeName>
</protein>
<evidence type="ECO:0000256" key="7">
    <source>
        <dbReference type="ARBA" id="ARBA00023264"/>
    </source>
</evidence>
<accession>A0A081D6M0</accession>
<feature type="binding site" evidence="8">
    <location>
        <begin position="232"/>
        <end position="233"/>
    </location>
    <ligand>
        <name>sn-glycerol 1-phosphate</name>
        <dbReference type="ChEBI" id="CHEBI:57685"/>
    </ligand>
</feature>
<feature type="binding site" evidence="8">
    <location>
        <position position="59"/>
    </location>
    <ligand>
        <name>Mg(2+)</name>
        <dbReference type="ChEBI" id="CHEBI:18420"/>
    </ligand>
</feature>
<sequence>MHNVLRTIKESQRTMAFLLDPEKTRIEDLIETFDHINNLRILIQTELSVEYFVLFVGGSTMINVDLDKWILAVKEIIKIPIVIFPGSHHQLTENADGLLFLNLISGDNPDYLIRQQRQAAAQLLRSQLEIVPTGYLLIDGGHESAVQRVSQTLPLSQHDADSIIHTAFAGQLMGNQLIYLEAGSGAITPVNPEIIKSVKNQLEIPLIVGGGLRSLQQLKSSYLAGADMLVIGTAIEQKINWN</sequence>
<name>A0A081D6M0_NONUL</name>
<dbReference type="Proteomes" id="UP000028980">
    <property type="component" value="Unassembled WGS sequence"/>
</dbReference>
<dbReference type="HAMAP" id="MF_00112">
    <property type="entry name" value="GGGP_HepGP_synthase"/>
    <property type="match status" value="1"/>
</dbReference>
<keyword evidence="1 8" id="KW-0444">Lipid biosynthesis</keyword>
<comment type="similarity">
    <text evidence="8">Belongs to the GGGP/HepGP synthase family. Group II subfamily.</text>
</comment>
<comment type="caution">
    <text evidence="8">Lacks conserved residue(s) required for the propagation of feature annotation.</text>
</comment>
<dbReference type="EMBL" id="BBLG01000001">
    <property type="protein sequence ID" value="GAK74566.1"/>
    <property type="molecule type" value="Genomic_DNA"/>
</dbReference>
<dbReference type="EC" id="2.5.1.41" evidence="8"/>
<dbReference type="Pfam" id="PF01884">
    <property type="entry name" value="PcrB"/>
    <property type="match status" value="1"/>
</dbReference>
<proteinExistence type="inferred from homology"/>
<evidence type="ECO:0000256" key="5">
    <source>
        <dbReference type="ARBA" id="ARBA00023098"/>
    </source>
</evidence>
<keyword evidence="7 8" id="KW-1208">Phospholipid metabolism</keyword>
<feature type="binding site" evidence="8">
    <location>
        <begin position="210"/>
        <end position="211"/>
    </location>
    <ligand>
        <name>sn-glycerol 1-phosphate</name>
        <dbReference type="ChEBI" id="CHEBI:57685"/>
    </ligand>
</feature>
<evidence type="ECO:0000256" key="1">
    <source>
        <dbReference type="ARBA" id="ARBA00022516"/>
    </source>
</evidence>
<keyword evidence="4 8" id="KW-0460">Magnesium</keyword>
<keyword evidence="6 8" id="KW-0594">Phospholipid biosynthesis</keyword>
<evidence type="ECO:0000256" key="4">
    <source>
        <dbReference type="ARBA" id="ARBA00022842"/>
    </source>
</evidence>
<dbReference type="GO" id="GO:0046474">
    <property type="term" value="P:glycerophospholipid biosynthetic process"/>
    <property type="evidence" value="ECO:0007669"/>
    <property type="project" value="UniProtKB-UniRule"/>
</dbReference>
<dbReference type="Gene3D" id="3.20.20.390">
    <property type="entry name" value="FMN-linked oxidoreductases"/>
    <property type="match status" value="1"/>
</dbReference>
<evidence type="ECO:0000256" key="3">
    <source>
        <dbReference type="ARBA" id="ARBA00022723"/>
    </source>
</evidence>
<feature type="binding site" evidence="8">
    <location>
        <position position="20"/>
    </location>
    <ligand>
        <name>Mg(2+)</name>
        <dbReference type="ChEBI" id="CHEBI:18420"/>
    </ligand>
</feature>
<evidence type="ECO:0000256" key="2">
    <source>
        <dbReference type="ARBA" id="ARBA00022679"/>
    </source>
</evidence>
<dbReference type="GO" id="GO:0000287">
    <property type="term" value="F:magnesium ion binding"/>
    <property type="evidence" value="ECO:0007669"/>
    <property type="project" value="UniProtKB-UniRule"/>
</dbReference>
<gene>
    <name evidence="9" type="ORF">JCM19296_144</name>
</gene>
<dbReference type="InterPro" id="IPR038597">
    <property type="entry name" value="GGGP/HepGP_synthase_sf"/>
</dbReference>
<comment type="cofactor">
    <cofactor evidence="8">
        <name>Mg(2+)</name>
        <dbReference type="ChEBI" id="CHEBI:18420"/>
    </cofactor>
</comment>
<evidence type="ECO:0000256" key="6">
    <source>
        <dbReference type="ARBA" id="ARBA00023209"/>
    </source>
</evidence>
<keyword evidence="2 8" id="KW-0808">Transferase</keyword>
<reference evidence="9 10" key="1">
    <citation type="journal article" date="2014" name="Genome Announc.">
        <title>Draft Genome Sequences of Marine Flavobacterium Nonlabens Strains NR17, NR24, NR27, NR32, NR33, and Ara13.</title>
        <authorList>
            <person name="Nakanishi M."/>
            <person name="Meirelles P."/>
            <person name="Suzuki R."/>
            <person name="Takatani N."/>
            <person name="Mino S."/>
            <person name="Suda W."/>
            <person name="Oshima K."/>
            <person name="Hattori M."/>
            <person name="Ohkuma M."/>
            <person name="Hosokawa M."/>
            <person name="Miyashita K."/>
            <person name="Thompson F.L."/>
            <person name="Niwa A."/>
            <person name="Sawabe T."/>
            <person name="Sawabe T."/>
        </authorList>
    </citation>
    <scope>NUCLEOTIDE SEQUENCE [LARGE SCALE GENOMIC DNA]</scope>
    <source>
        <strain evidence="10">JCM19296</strain>
    </source>
</reference>
<dbReference type="GO" id="GO:0047294">
    <property type="term" value="F:phosphoglycerol geranylgeranyltransferase activity"/>
    <property type="evidence" value="ECO:0007669"/>
    <property type="project" value="UniProtKB-UniRule"/>
</dbReference>
<evidence type="ECO:0000256" key="8">
    <source>
        <dbReference type="HAMAP-Rule" id="MF_00112"/>
    </source>
</evidence>